<feature type="domain" description="Zn(2)-C6 fungal-type" evidence="10">
    <location>
        <begin position="148"/>
        <end position="177"/>
    </location>
</feature>
<dbReference type="PANTHER" id="PTHR31986">
    <property type="entry name" value="REGULATOR OF DRUG SENSITIVITY 2"/>
    <property type="match status" value="1"/>
</dbReference>
<evidence type="ECO:0000256" key="2">
    <source>
        <dbReference type="ARBA" id="ARBA00022723"/>
    </source>
</evidence>
<reference evidence="11 12" key="1">
    <citation type="submission" date="2016-08" db="EMBL/GenBank/DDBJ databases">
        <title>A Parts List for Fungal Cellulosomes Revealed by Comparative Genomics.</title>
        <authorList>
            <consortium name="DOE Joint Genome Institute"/>
            <person name="Haitjema C.H."/>
            <person name="Gilmore S.P."/>
            <person name="Henske J.K."/>
            <person name="Solomon K.V."/>
            <person name="De Groot R."/>
            <person name="Kuo A."/>
            <person name="Mondo S.J."/>
            <person name="Salamov A.A."/>
            <person name="Labutti K."/>
            <person name="Zhao Z."/>
            <person name="Chiniquy J."/>
            <person name="Barry K."/>
            <person name="Brewer H.M."/>
            <person name="Purvine S.O."/>
            <person name="Wright A.T."/>
            <person name="Boxma B."/>
            <person name="Van Alen T."/>
            <person name="Hackstein J.H."/>
            <person name="Baker S.E."/>
            <person name="Grigoriev I.V."/>
            <person name="O'Malley M.A."/>
        </authorList>
    </citation>
    <scope>NUCLEOTIDE SEQUENCE [LARGE SCALE GENOMIC DNA]</scope>
    <source>
        <strain evidence="11 12">S4</strain>
    </source>
</reference>
<organism evidence="11 12">
    <name type="scientific">Anaeromyces robustus</name>
    <dbReference type="NCBI Taxonomy" id="1754192"/>
    <lineage>
        <taxon>Eukaryota</taxon>
        <taxon>Fungi</taxon>
        <taxon>Fungi incertae sedis</taxon>
        <taxon>Chytridiomycota</taxon>
        <taxon>Chytridiomycota incertae sedis</taxon>
        <taxon>Neocallimastigomycetes</taxon>
        <taxon>Neocallimastigales</taxon>
        <taxon>Neocallimastigaceae</taxon>
        <taxon>Anaeromyces</taxon>
    </lineage>
</organism>
<feature type="coiled-coil region" evidence="8">
    <location>
        <begin position="55"/>
        <end position="87"/>
    </location>
</feature>
<keyword evidence="3" id="KW-0862">Zinc</keyword>
<evidence type="ECO:0000256" key="3">
    <source>
        <dbReference type="ARBA" id="ARBA00022833"/>
    </source>
</evidence>
<dbReference type="SUPFAM" id="SSF57701">
    <property type="entry name" value="Zn2/Cys6 DNA-binding domain"/>
    <property type="match status" value="1"/>
</dbReference>
<dbReference type="InterPro" id="IPR053045">
    <property type="entry name" value="Zinc_cluster_trans_reg"/>
</dbReference>
<dbReference type="GO" id="GO:0008270">
    <property type="term" value="F:zinc ion binding"/>
    <property type="evidence" value="ECO:0007669"/>
    <property type="project" value="InterPro"/>
</dbReference>
<proteinExistence type="predicted"/>
<feature type="compositionally biased region" description="Basic and acidic residues" evidence="9">
    <location>
        <begin position="122"/>
        <end position="139"/>
    </location>
</feature>
<evidence type="ECO:0000256" key="5">
    <source>
        <dbReference type="ARBA" id="ARBA00023125"/>
    </source>
</evidence>
<reference evidence="11 12" key="2">
    <citation type="submission" date="2016-08" db="EMBL/GenBank/DDBJ databases">
        <title>Pervasive Adenine N6-methylation of Active Genes in Fungi.</title>
        <authorList>
            <consortium name="DOE Joint Genome Institute"/>
            <person name="Mondo S.J."/>
            <person name="Dannebaum R.O."/>
            <person name="Kuo R.C."/>
            <person name="Labutti K."/>
            <person name="Haridas S."/>
            <person name="Kuo A."/>
            <person name="Salamov A."/>
            <person name="Ahrendt S.R."/>
            <person name="Lipzen A."/>
            <person name="Sullivan W."/>
            <person name="Andreopoulos W.B."/>
            <person name="Clum A."/>
            <person name="Lindquist E."/>
            <person name="Daum C."/>
            <person name="Ramamoorthy G.K."/>
            <person name="Gryganskyi A."/>
            <person name="Culley D."/>
            <person name="Magnuson J.K."/>
            <person name="James T.Y."/>
            <person name="O'Malley M.A."/>
            <person name="Stajich J.E."/>
            <person name="Spatafora J.W."/>
            <person name="Visel A."/>
            <person name="Grigoriev I.V."/>
        </authorList>
    </citation>
    <scope>NUCLEOTIDE SEQUENCE [LARGE SCALE GENOMIC DNA]</scope>
    <source>
        <strain evidence="11 12">S4</strain>
    </source>
</reference>
<dbReference type="Pfam" id="PF00172">
    <property type="entry name" value="Zn_clus"/>
    <property type="match status" value="1"/>
</dbReference>
<dbReference type="Gene3D" id="4.10.240.10">
    <property type="entry name" value="Zn(2)-C6 fungal-type DNA-binding domain"/>
    <property type="match status" value="1"/>
</dbReference>
<dbReference type="CDD" id="cd00067">
    <property type="entry name" value="GAL4"/>
    <property type="match status" value="1"/>
</dbReference>
<keyword evidence="5" id="KW-0238">DNA-binding</keyword>
<evidence type="ECO:0000256" key="6">
    <source>
        <dbReference type="ARBA" id="ARBA00023163"/>
    </source>
</evidence>
<comment type="caution">
    <text evidence="11">The sequence shown here is derived from an EMBL/GenBank/DDBJ whole genome shotgun (WGS) entry which is preliminary data.</text>
</comment>
<evidence type="ECO:0000256" key="7">
    <source>
        <dbReference type="ARBA" id="ARBA00023242"/>
    </source>
</evidence>
<evidence type="ECO:0000259" key="10">
    <source>
        <dbReference type="PROSITE" id="PS50048"/>
    </source>
</evidence>
<evidence type="ECO:0000256" key="4">
    <source>
        <dbReference type="ARBA" id="ARBA00023015"/>
    </source>
</evidence>
<dbReference type="InterPro" id="IPR036864">
    <property type="entry name" value="Zn2-C6_fun-type_DNA-bd_sf"/>
</dbReference>
<dbReference type="Pfam" id="PF24990">
    <property type="entry name" value="PAS_13"/>
    <property type="match status" value="1"/>
</dbReference>
<dbReference type="PANTHER" id="PTHR31986:SF7">
    <property type="entry name" value="REGULATOR OF DRUG SENSITIVITY 2"/>
    <property type="match status" value="1"/>
</dbReference>
<dbReference type="PROSITE" id="PS50048">
    <property type="entry name" value="ZN2_CY6_FUNGAL_2"/>
    <property type="match status" value="1"/>
</dbReference>
<evidence type="ECO:0000256" key="8">
    <source>
        <dbReference type="SAM" id="Coils"/>
    </source>
</evidence>
<dbReference type="SMART" id="SM00066">
    <property type="entry name" value="GAL4"/>
    <property type="match status" value="1"/>
</dbReference>
<evidence type="ECO:0000313" key="11">
    <source>
        <dbReference type="EMBL" id="ORX76051.1"/>
    </source>
</evidence>
<gene>
    <name evidence="11" type="ORF">BCR32DRAFT_85242</name>
</gene>
<feature type="coiled-coil region" evidence="8">
    <location>
        <begin position="410"/>
        <end position="444"/>
    </location>
</feature>
<keyword evidence="6" id="KW-0804">Transcription</keyword>
<dbReference type="GO" id="GO:0005634">
    <property type="term" value="C:nucleus"/>
    <property type="evidence" value="ECO:0007669"/>
    <property type="project" value="UniProtKB-SubCell"/>
</dbReference>
<feature type="region of interest" description="Disordered" evidence="9">
    <location>
        <begin position="107"/>
        <end position="139"/>
    </location>
</feature>
<dbReference type="InterPro" id="IPR056751">
    <property type="entry name" value="PAS_13"/>
</dbReference>
<keyword evidence="8" id="KW-0175">Coiled coil</keyword>
<protein>
    <recommendedName>
        <fullName evidence="10">Zn(2)-C6 fungal-type domain-containing protein</fullName>
    </recommendedName>
</protein>
<accession>A0A1Y1WR87</accession>
<sequence length="607" mass="70207">MENNLNNIQNKNGMENNLNNIQNKNGMENNLNNIQNSDVKFYNNQEIPFEDSFELEDLEEYLEDEEQEEKEEIKNEIKEEVKEELNEPEADNIYERIVMNKIKKEAIQKANKRKRGHSSNSESKKIKKDNENSDKNENKEKRKKVSVACILCRRSHLSCDNKRPCSRCVAKGVPNLCKDAPRKLTNPLKCTACPIFPDLTPAELQRKIHKMYELQKQQEEIINHLTNSKTVPPELLEQMKDINSSNLLQYANNMASPNNLGNFIPTSADDVNIEYDTNLFPIEKDLTPSIEDIVPEPTYNLEPQEFHSSIPCVPFTGVTPYFPADASNNEYNSLVHYCHYISSRDDMPKRCQTCPFGRMDQFLNSFELKQAEEGKEIDMNNILMLKYKVGLIKPYNYAKGYLKLKSFINLRLTSERKKEMSQVLAKYQENLKEHSLHIEDLDLLMVEETFERLLVKFDRVFAGMPLPSCLWRRNGEIFKANHHFSFLTGIPMEKLNCGDGKVLIYEIMAEGYAMDYWEKFTEIAFDNSQKAIISITALVNQMNTNRIIKCTFSFTIYRDKFDIPIAIIGNFIPYDSPYGHRNAFPPDDVIDNIDSDQPGCGSSCCLD</sequence>
<evidence type="ECO:0000256" key="1">
    <source>
        <dbReference type="ARBA" id="ARBA00004123"/>
    </source>
</evidence>
<dbReference type="Proteomes" id="UP000193944">
    <property type="component" value="Unassembled WGS sequence"/>
</dbReference>
<comment type="subcellular location">
    <subcellularLocation>
        <location evidence="1">Nucleus</location>
    </subcellularLocation>
</comment>
<keyword evidence="4" id="KW-0805">Transcription regulation</keyword>
<dbReference type="OrthoDB" id="2133712at2759"/>
<keyword evidence="2" id="KW-0479">Metal-binding</keyword>
<dbReference type="AlphaFoldDB" id="A0A1Y1WR87"/>
<keyword evidence="7" id="KW-0539">Nucleus</keyword>
<evidence type="ECO:0000256" key="9">
    <source>
        <dbReference type="SAM" id="MobiDB-lite"/>
    </source>
</evidence>
<keyword evidence="12" id="KW-1185">Reference proteome</keyword>
<evidence type="ECO:0000313" key="12">
    <source>
        <dbReference type="Proteomes" id="UP000193944"/>
    </source>
</evidence>
<dbReference type="EMBL" id="MCFG01000321">
    <property type="protein sequence ID" value="ORX76051.1"/>
    <property type="molecule type" value="Genomic_DNA"/>
</dbReference>
<dbReference type="PROSITE" id="PS00463">
    <property type="entry name" value="ZN2_CY6_FUNGAL_1"/>
    <property type="match status" value="1"/>
</dbReference>
<name>A0A1Y1WR87_9FUNG</name>
<dbReference type="GO" id="GO:0000977">
    <property type="term" value="F:RNA polymerase II transcription regulatory region sequence-specific DNA binding"/>
    <property type="evidence" value="ECO:0007669"/>
    <property type="project" value="TreeGrafter"/>
</dbReference>
<dbReference type="InterPro" id="IPR001138">
    <property type="entry name" value="Zn2Cys6_DnaBD"/>
</dbReference>
<dbReference type="GO" id="GO:0000981">
    <property type="term" value="F:DNA-binding transcription factor activity, RNA polymerase II-specific"/>
    <property type="evidence" value="ECO:0007669"/>
    <property type="project" value="InterPro"/>
</dbReference>